<dbReference type="SUPFAM" id="SSF54695">
    <property type="entry name" value="POZ domain"/>
    <property type="match status" value="1"/>
</dbReference>
<keyword evidence="5" id="KW-1185">Reference proteome</keyword>
<dbReference type="PROSITE" id="PS50097">
    <property type="entry name" value="BTB"/>
    <property type="match status" value="1"/>
</dbReference>
<dbReference type="Proteomes" id="UP000694920">
    <property type="component" value="Unplaced"/>
</dbReference>
<dbReference type="AlphaFoldDB" id="A0AAJ7RCE5"/>
<dbReference type="InterPro" id="IPR015915">
    <property type="entry name" value="Kelch-typ_b-propeller"/>
</dbReference>
<name>A0AAJ7RCE5_CEPCN</name>
<evidence type="ECO:0000313" key="6">
    <source>
        <dbReference type="RefSeq" id="XP_024938321.1"/>
    </source>
</evidence>
<reference evidence="6" key="1">
    <citation type="submission" date="2025-08" db="UniProtKB">
        <authorList>
            <consortium name="RefSeq"/>
        </authorList>
    </citation>
    <scope>IDENTIFICATION</scope>
</reference>
<feature type="domain" description="BTB" evidence="4">
    <location>
        <begin position="15"/>
        <end position="74"/>
    </location>
</feature>
<dbReference type="GeneID" id="107265333"/>
<dbReference type="PANTHER" id="PTHR24412">
    <property type="entry name" value="KELCH PROTEIN"/>
    <property type="match status" value="1"/>
</dbReference>
<organism evidence="5 6">
    <name type="scientific">Cephus cinctus</name>
    <name type="common">Wheat stem sawfly</name>
    <dbReference type="NCBI Taxonomy" id="211228"/>
    <lineage>
        <taxon>Eukaryota</taxon>
        <taxon>Metazoa</taxon>
        <taxon>Ecdysozoa</taxon>
        <taxon>Arthropoda</taxon>
        <taxon>Hexapoda</taxon>
        <taxon>Insecta</taxon>
        <taxon>Pterygota</taxon>
        <taxon>Neoptera</taxon>
        <taxon>Endopterygota</taxon>
        <taxon>Hymenoptera</taxon>
        <taxon>Cephoidea</taxon>
        <taxon>Cephidae</taxon>
        <taxon>Cephus</taxon>
    </lineage>
</organism>
<evidence type="ECO:0000259" key="4">
    <source>
        <dbReference type="PROSITE" id="PS50097"/>
    </source>
</evidence>
<dbReference type="PANTHER" id="PTHR24412:SF441">
    <property type="entry name" value="KELCH-LIKE PROTEIN 28"/>
    <property type="match status" value="1"/>
</dbReference>
<proteinExistence type="predicted"/>
<accession>A0AAJ7RCE5</accession>
<dbReference type="SUPFAM" id="SSF117281">
    <property type="entry name" value="Kelch motif"/>
    <property type="match status" value="1"/>
</dbReference>
<evidence type="ECO:0000256" key="2">
    <source>
        <dbReference type="ARBA" id="ARBA00022737"/>
    </source>
</evidence>
<keyword evidence="1" id="KW-0880">Kelch repeat</keyword>
<sequence length="552" mass="63069">MAERLAKELPTESTCWVTLVLAEDYRIVANREKLVRSSHYFASLFSTNFNDYLCTEININYDISPDILQDFVDWTAEANNKGTVAEETKCLDKYRMDNNYTGLMDLLELSVLFAAENLSERLTDIIVEHWLLVKNVLSIWLFAHDLNLRSLRDVAFAMCLDRLEELPVSLLLKLCQVHFVQLVGNVNARCRNNSFLRDLTEQWIQRNIDNGILPANMAILRSVQSMIAGSENQCNMGKRKYLHCVVGSKIGEKGVIRKACIFRWDGERLSTLIDETNRDCDILGMVKDLVGMQVVGRDFSIYFVGGEQGLGTGRFNTIIWRYCLILKKFYRFSSLLEPRRHMAVEFIDNNFMAVAGGVGRHRLKLSTMNILNIHTGVWIKAANIPEDFTEVISTCVVGSKLLLYKSALHAYDLKTDTWSTVWPTLVTESDTSTRKLNVAQFLMCYKNMLYICDSTSGSRTCLWMIDDIANPVARIVFEFSTLHQIHVANGAQLIGFAHDRETVTVEIGMIGDNNVYLYGLYTTRAQDLDMLRFEVRMGSFNVIDPESLYRQN</sequence>
<dbReference type="RefSeq" id="XP_024938321.1">
    <property type="nucleotide sequence ID" value="XM_025082553.1"/>
</dbReference>
<gene>
    <name evidence="6" type="primary">LOC107265333</name>
</gene>
<protein>
    <submittedName>
        <fullName evidence="6">Uncharacterized protein LOC107265333 isoform X1</fullName>
    </submittedName>
</protein>
<evidence type="ECO:0000256" key="1">
    <source>
        <dbReference type="ARBA" id="ARBA00022441"/>
    </source>
</evidence>
<evidence type="ECO:0000313" key="5">
    <source>
        <dbReference type="Proteomes" id="UP000694920"/>
    </source>
</evidence>
<dbReference type="Gene3D" id="2.120.10.80">
    <property type="entry name" value="Kelch-type beta propeller"/>
    <property type="match status" value="1"/>
</dbReference>
<evidence type="ECO:0000256" key="3">
    <source>
        <dbReference type="ARBA" id="ARBA00023203"/>
    </source>
</evidence>
<keyword evidence="3" id="KW-0009">Actin-binding</keyword>
<dbReference type="InterPro" id="IPR000210">
    <property type="entry name" value="BTB/POZ_dom"/>
</dbReference>
<dbReference type="InterPro" id="IPR011333">
    <property type="entry name" value="SKP1/BTB/POZ_sf"/>
</dbReference>
<dbReference type="Pfam" id="PF00651">
    <property type="entry name" value="BTB"/>
    <property type="match status" value="1"/>
</dbReference>
<dbReference type="Gene3D" id="3.30.710.10">
    <property type="entry name" value="Potassium Channel Kv1.1, Chain A"/>
    <property type="match status" value="1"/>
</dbReference>
<keyword evidence="2" id="KW-0677">Repeat</keyword>